<dbReference type="AlphaFoldDB" id="A0A1S9DPI6"/>
<reference evidence="1 2" key="1">
    <citation type="submission" date="2016-10" db="EMBL/GenBank/DDBJ databases">
        <title>Genome sequencing of Aspergillus oryzae BCC7051.</title>
        <authorList>
            <person name="Thammarongtham C."/>
            <person name="Vorapreeda T."/>
            <person name="Nookaew I."/>
            <person name="Srisuk T."/>
            <person name="Land M."/>
            <person name="Jeennor S."/>
            <person name="Laoteng K."/>
        </authorList>
    </citation>
    <scope>NUCLEOTIDE SEQUENCE [LARGE SCALE GENOMIC DNA]</scope>
    <source>
        <strain evidence="1 2">BCC7051</strain>
    </source>
</reference>
<sequence length="255" mass="27909">MFSNHLGEAAQTTDSVESGVRVASGDPYLVYAARTAKYAVIGWSIAPIASDTMLSQKGGRRFPSSRNKLRTGLDRYKAVKNLSVDVDTTADSLQGAITHSPRRNKTPSRETIDAAVAPNGQLIVMGKRSRYVEGDLWTRIGQELNDGAMFPDSSSNKEDDEEVASDTQVGYKASALALRLSPQTPSIESYYPTKQHFRILWPIYLSNIRPVTMILHAPSEGEKLTKAVEGHGNTSRIAVTDVRNFDVCPHVCHGC</sequence>
<dbReference type="OrthoDB" id="2269373at2759"/>
<organism evidence="1 2">
    <name type="scientific">Aspergillus oryzae</name>
    <name type="common">Yellow koji mold</name>
    <dbReference type="NCBI Taxonomy" id="5062"/>
    <lineage>
        <taxon>Eukaryota</taxon>
        <taxon>Fungi</taxon>
        <taxon>Dikarya</taxon>
        <taxon>Ascomycota</taxon>
        <taxon>Pezizomycotina</taxon>
        <taxon>Eurotiomycetes</taxon>
        <taxon>Eurotiomycetidae</taxon>
        <taxon>Eurotiales</taxon>
        <taxon>Aspergillaceae</taxon>
        <taxon>Aspergillus</taxon>
        <taxon>Aspergillus subgen. Circumdati</taxon>
    </lineage>
</organism>
<gene>
    <name evidence="1" type="ORF">OAory_01074750</name>
</gene>
<accession>A0A1S9DPI6</accession>
<proteinExistence type="predicted"/>
<dbReference type="Proteomes" id="UP000190312">
    <property type="component" value="Unassembled WGS sequence"/>
</dbReference>
<name>A0A1S9DPI6_ASPOZ</name>
<evidence type="ECO:0000313" key="1">
    <source>
        <dbReference type="EMBL" id="OOO11005.1"/>
    </source>
</evidence>
<evidence type="ECO:0000313" key="2">
    <source>
        <dbReference type="Proteomes" id="UP000190312"/>
    </source>
</evidence>
<dbReference type="VEuPathDB" id="FungiDB:AO090012000206"/>
<comment type="caution">
    <text evidence="1">The sequence shown here is derived from an EMBL/GenBank/DDBJ whole genome shotgun (WGS) entry which is preliminary data.</text>
</comment>
<dbReference type="EMBL" id="MKZY01000003">
    <property type="protein sequence ID" value="OOO11005.1"/>
    <property type="molecule type" value="Genomic_DNA"/>
</dbReference>
<protein>
    <submittedName>
        <fullName evidence="1">Uncharacterized protein</fullName>
    </submittedName>
</protein>